<evidence type="ECO:0000256" key="1">
    <source>
        <dbReference type="ARBA" id="ARBA00007447"/>
    </source>
</evidence>
<dbReference type="SUPFAM" id="SSF50630">
    <property type="entry name" value="Acid proteases"/>
    <property type="match status" value="1"/>
</dbReference>
<sequence>MMESLMSLNFLKMLKVTNNDTSSDSSVDPAAAGLQVASDGKPKILDILDCKDIDTSKVVKADADCCILGASALKSGFRVELIHRDSPKSPFYRPTDTHFQRVQNAVFRSIHRANYLTLDSLHDVETTVIPTPGEYLMNYSVGTPPFQILGLVDTGSSTIWMQCQPCKNCYKQSRPIFDPSISSTYSSIPCVAAECLTEKTSFCKFNNGKHCAYKATYGDNSTTEGDLSWDTITLTSSSEDIPVALPKTVIGCGHNNVGIFGEQNSGIVGLGNGPYSLATQLRPKTGGTFSYCFTPMYEGDRKPSYLHFGDRGEVSVKSAVPTPIVMNNAMPFGYYLVMEAISVGSKRIEFPRNGEEGNMILDSGTVLTFLPEEVYSKLEAEMVNAVNLVRTDDPSKVLKLCYEIRSGQQYQIPTVFAHFKGGAVVELHSINTFVKMTETVICLAFSPDSTAIFGNLAQQDILVGYDTQHNTVTFLNTDCTSEL</sequence>
<keyword evidence="4" id="KW-0064">Aspartyl protease</keyword>
<dbReference type="InterPro" id="IPR021109">
    <property type="entry name" value="Peptidase_aspartic_dom_sf"/>
</dbReference>
<keyword evidence="3" id="KW-0732">Signal</keyword>
<dbReference type="PROSITE" id="PS51767">
    <property type="entry name" value="PEPTIDASE_A1"/>
    <property type="match status" value="1"/>
</dbReference>
<dbReference type="Pfam" id="PF14543">
    <property type="entry name" value="TAXi_N"/>
    <property type="match status" value="1"/>
</dbReference>
<evidence type="ECO:0000259" key="7">
    <source>
        <dbReference type="PROSITE" id="PS51767"/>
    </source>
</evidence>
<accession>A0A4D6LAW9</accession>
<dbReference type="GO" id="GO:0006508">
    <property type="term" value="P:proteolysis"/>
    <property type="evidence" value="ECO:0007669"/>
    <property type="project" value="UniProtKB-KW"/>
</dbReference>
<dbReference type="InterPro" id="IPR034161">
    <property type="entry name" value="Pepsin-like_plant"/>
</dbReference>
<comment type="similarity">
    <text evidence="1">Belongs to the peptidase A1 family.</text>
</comment>
<keyword evidence="2 8" id="KW-0645">Protease</keyword>
<feature type="domain" description="Peptidase A1" evidence="7">
    <location>
        <begin position="135"/>
        <end position="475"/>
    </location>
</feature>
<dbReference type="CDD" id="cd05476">
    <property type="entry name" value="pepsin_A_like_plant"/>
    <property type="match status" value="1"/>
</dbReference>
<evidence type="ECO:0000256" key="6">
    <source>
        <dbReference type="ARBA" id="ARBA00023180"/>
    </source>
</evidence>
<dbReference type="Pfam" id="PF14541">
    <property type="entry name" value="TAXi_C"/>
    <property type="match status" value="1"/>
</dbReference>
<dbReference type="InterPro" id="IPR051708">
    <property type="entry name" value="Plant_Aspart_Prot_A1"/>
</dbReference>
<evidence type="ECO:0000256" key="3">
    <source>
        <dbReference type="ARBA" id="ARBA00022729"/>
    </source>
</evidence>
<keyword evidence="9" id="KW-1185">Reference proteome</keyword>
<protein>
    <submittedName>
        <fullName evidence="8">Aspartyl protease family protein</fullName>
    </submittedName>
</protein>
<dbReference type="PANTHER" id="PTHR47967:SF66">
    <property type="entry name" value="ASPARTIC PROTEINASE CDR1-RELATED"/>
    <property type="match status" value="1"/>
</dbReference>
<keyword evidence="5" id="KW-0378">Hydrolase</keyword>
<dbReference type="PROSITE" id="PS00141">
    <property type="entry name" value="ASP_PROTEASE"/>
    <property type="match status" value="1"/>
</dbReference>
<gene>
    <name evidence="8" type="ORF">DEO72_LG3g65</name>
</gene>
<dbReference type="PANTHER" id="PTHR47967">
    <property type="entry name" value="OS07G0603500 PROTEIN-RELATED"/>
    <property type="match status" value="1"/>
</dbReference>
<name>A0A4D6LAW9_VIGUN</name>
<proteinExistence type="inferred from homology"/>
<evidence type="ECO:0000256" key="4">
    <source>
        <dbReference type="ARBA" id="ARBA00022750"/>
    </source>
</evidence>
<evidence type="ECO:0000313" key="9">
    <source>
        <dbReference type="Proteomes" id="UP000501690"/>
    </source>
</evidence>
<dbReference type="Gene3D" id="2.40.70.10">
    <property type="entry name" value="Acid Proteases"/>
    <property type="match status" value="2"/>
</dbReference>
<reference evidence="8 9" key="1">
    <citation type="submission" date="2019-04" db="EMBL/GenBank/DDBJ databases">
        <title>An improved genome assembly and genetic linkage map for asparagus bean, Vigna unguiculata ssp. sesquipedialis.</title>
        <authorList>
            <person name="Xia Q."/>
            <person name="Zhang R."/>
            <person name="Dong Y."/>
        </authorList>
    </citation>
    <scope>NUCLEOTIDE SEQUENCE [LARGE SCALE GENOMIC DNA]</scope>
    <source>
        <tissue evidence="8">Leaf</tissue>
    </source>
</reference>
<evidence type="ECO:0000256" key="5">
    <source>
        <dbReference type="ARBA" id="ARBA00022801"/>
    </source>
</evidence>
<dbReference type="InterPro" id="IPR001969">
    <property type="entry name" value="Aspartic_peptidase_AS"/>
</dbReference>
<dbReference type="InterPro" id="IPR032861">
    <property type="entry name" value="TAXi_N"/>
</dbReference>
<organism evidence="8 9">
    <name type="scientific">Vigna unguiculata</name>
    <name type="common">Cowpea</name>
    <dbReference type="NCBI Taxonomy" id="3917"/>
    <lineage>
        <taxon>Eukaryota</taxon>
        <taxon>Viridiplantae</taxon>
        <taxon>Streptophyta</taxon>
        <taxon>Embryophyta</taxon>
        <taxon>Tracheophyta</taxon>
        <taxon>Spermatophyta</taxon>
        <taxon>Magnoliopsida</taxon>
        <taxon>eudicotyledons</taxon>
        <taxon>Gunneridae</taxon>
        <taxon>Pentapetalae</taxon>
        <taxon>rosids</taxon>
        <taxon>fabids</taxon>
        <taxon>Fabales</taxon>
        <taxon>Fabaceae</taxon>
        <taxon>Papilionoideae</taxon>
        <taxon>50 kb inversion clade</taxon>
        <taxon>NPAAA clade</taxon>
        <taxon>indigoferoid/millettioid clade</taxon>
        <taxon>Phaseoleae</taxon>
        <taxon>Vigna</taxon>
    </lineage>
</organism>
<dbReference type="EMBL" id="CP039347">
    <property type="protein sequence ID" value="QCD85546.1"/>
    <property type="molecule type" value="Genomic_DNA"/>
</dbReference>
<dbReference type="GO" id="GO:0004190">
    <property type="term" value="F:aspartic-type endopeptidase activity"/>
    <property type="evidence" value="ECO:0007669"/>
    <property type="project" value="UniProtKB-KW"/>
</dbReference>
<dbReference type="AlphaFoldDB" id="A0A4D6LAW9"/>
<dbReference type="FunFam" id="2.40.70.10:FF:000016">
    <property type="entry name" value="Probable aspartic protease At2g35615"/>
    <property type="match status" value="1"/>
</dbReference>
<dbReference type="GO" id="GO:0005576">
    <property type="term" value="C:extracellular region"/>
    <property type="evidence" value="ECO:0007669"/>
    <property type="project" value="TreeGrafter"/>
</dbReference>
<dbReference type="Proteomes" id="UP000501690">
    <property type="component" value="Linkage Group LG3"/>
</dbReference>
<evidence type="ECO:0000313" key="8">
    <source>
        <dbReference type="EMBL" id="QCD85546.1"/>
    </source>
</evidence>
<keyword evidence="6" id="KW-0325">Glycoprotein</keyword>
<dbReference type="InterPro" id="IPR032799">
    <property type="entry name" value="TAXi_C"/>
</dbReference>
<dbReference type="InterPro" id="IPR033121">
    <property type="entry name" value="PEPTIDASE_A1"/>
</dbReference>
<evidence type="ECO:0000256" key="2">
    <source>
        <dbReference type="ARBA" id="ARBA00022670"/>
    </source>
</evidence>